<evidence type="ECO:0000313" key="3">
    <source>
        <dbReference type="EMBL" id="BCS81995.1"/>
    </source>
</evidence>
<feature type="chain" id="PRO_5045823712" description="LysM domain-containing protein" evidence="1">
    <location>
        <begin position="22"/>
        <end position="203"/>
    </location>
</feature>
<name>A0ABN6E8Y6_9FIRM</name>
<evidence type="ECO:0000256" key="1">
    <source>
        <dbReference type="SAM" id="SignalP"/>
    </source>
</evidence>
<reference evidence="3 4" key="1">
    <citation type="submission" date="2021-02" db="EMBL/GenBank/DDBJ databases">
        <title>Nitrogen-fixing ability and nitrogen fixation related genes of thermophilic fermentative bacteria in the genus Caldicellulosiruptor.</title>
        <authorList>
            <person name="Chen Y."/>
            <person name="Nishihara A."/>
            <person name="Haruta S."/>
        </authorList>
    </citation>
    <scope>NUCLEOTIDE SEQUENCE [LARGE SCALE GENOMIC DNA]</scope>
    <source>
        <strain evidence="3 4">YA01</strain>
    </source>
</reference>
<dbReference type="PROSITE" id="PS51782">
    <property type="entry name" value="LYSM"/>
    <property type="match status" value="1"/>
</dbReference>
<dbReference type="EMBL" id="AP024480">
    <property type="protein sequence ID" value="BCS81995.1"/>
    <property type="molecule type" value="Genomic_DNA"/>
</dbReference>
<dbReference type="InterPro" id="IPR014044">
    <property type="entry name" value="CAP_dom"/>
</dbReference>
<proteinExistence type="predicted"/>
<dbReference type="Gene3D" id="3.40.33.10">
    <property type="entry name" value="CAP"/>
    <property type="match status" value="1"/>
</dbReference>
<feature type="domain" description="LysM" evidence="2">
    <location>
        <begin position="24"/>
        <end position="69"/>
    </location>
</feature>
<protein>
    <recommendedName>
        <fullName evidence="2">LysM domain-containing protein</fullName>
    </recommendedName>
</protein>
<dbReference type="Pfam" id="PF00188">
    <property type="entry name" value="CAP"/>
    <property type="match status" value="1"/>
</dbReference>
<feature type="signal peptide" evidence="1">
    <location>
        <begin position="1"/>
        <end position="21"/>
    </location>
</feature>
<gene>
    <name evidence="3" type="ORF">CaldiYA01_19550</name>
</gene>
<dbReference type="SMART" id="SM00257">
    <property type="entry name" value="LysM"/>
    <property type="match status" value="1"/>
</dbReference>
<dbReference type="CDD" id="cd00118">
    <property type="entry name" value="LysM"/>
    <property type="match status" value="1"/>
</dbReference>
<dbReference type="SUPFAM" id="SSF55797">
    <property type="entry name" value="PR-1-like"/>
    <property type="match status" value="1"/>
</dbReference>
<dbReference type="InterPro" id="IPR014258">
    <property type="entry name" value="CAP_domain_YkwD-like"/>
</dbReference>
<dbReference type="Gene3D" id="3.10.350.10">
    <property type="entry name" value="LysM domain"/>
    <property type="match status" value="1"/>
</dbReference>
<dbReference type="PANTHER" id="PTHR31157:SF1">
    <property type="entry name" value="SCP DOMAIN-CONTAINING PROTEIN"/>
    <property type="match status" value="1"/>
</dbReference>
<dbReference type="NCBIfam" id="TIGR02909">
    <property type="entry name" value="spore_YkwD"/>
    <property type="match status" value="1"/>
</dbReference>
<dbReference type="CDD" id="cd05379">
    <property type="entry name" value="CAP_bacterial"/>
    <property type="match status" value="1"/>
</dbReference>
<dbReference type="InterPro" id="IPR035940">
    <property type="entry name" value="CAP_sf"/>
</dbReference>
<keyword evidence="1" id="KW-0732">Signal</keyword>
<dbReference type="Pfam" id="PF01476">
    <property type="entry name" value="LysM"/>
    <property type="match status" value="1"/>
</dbReference>
<evidence type="ECO:0000313" key="4">
    <source>
        <dbReference type="Proteomes" id="UP000663623"/>
    </source>
</evidence>
<keyword evidence="4" id="KW-1185">Reference proteome</keyword>
<dbReference type="PANTHER" id="PTHR31157">
    <property type="entry name" value="SCP DOMAIN-CONTAINING PROTEIN"/>
    <property type="match status" value="1"/>
</dbReference>
<accession>A0ABN6E8Y6</accession>
<organism evidence="3 4">
    <name type="scientific">Caldicellulosiruptor diazotrophicus</name>
    <dbReference type="NCBI Taxonomy" id="2806205"/>
    <lineage>
        <taxon>Bacteria</taxon>
        <taxon>Bacillati</taxon>
        <taxon>Bacillota</taxon>
        <taxon>Bacillota incertae sedis</taxon>
        <taxon>Caldicellulosiruptorales</taxon>
        <taxon>Caldicellulosiruptoraceae</taxon>
        <taxon>Caldicellulosiruptor</taxon>
    </lineage>
</organism>
<dbReference type="InterPro" id="IPR014248">
    <property type="entry name" value="Spore_coat_assembly_SafA"/>
</dbReference>
<dbReference type="NCBIfam" id="TIGR02899">
    <property type="entry name" value="spore_safA"/>
    <property type="match status" value="1"/>
</dbReference>
<dbReference type="Proteomes" id="UP000663623">
    <property type="component" value="Chromosome"/>
</dbReference>
<dbReference type="SUPFAM" id="SSF54106">
    <property type="entry name" value="LysM domain"/>
    <property type="match status" value="1"/>
</dbReference>
<evidence type="ECO:0000259" key="2">
    <source>
        <dbReference type="PROSITE" id="PS51782"/>
    </source>
</evidence>
<dbReference type="InterPro" id="IPR018392">
    <property type="entry name" value="LysM"/>
</dbReference>
<dbReference type="RefSeq" id="WP_207179192.1">
    <property type="nucleotide sequence ID" value="NZ_AP024480.1"/>
</dbReference>
<sequence length="203" mass="22811">MRKIVAFLSILFFLNFSSAFAQTKIYTIQTGDTLWSIAAKNQVGISELLAANPQIKNPNLIFPGQKINIPSQSDFKSFEDEVIRLTNQERAKAGLAILKSNWQLSRVAKYKSQDMASKNYFSHYSPTYGSPFKMMESFGLKFSAAGENIAYGQKSPQEVVRSWMNSPGHRANILSPSFTEIGVGVAKNSKGVLYWTQMFIRPY</sequence>
<dbReference type="InterPro" id="IPR036779">
    <property type="entry name" value="LysM_dom_sf"/>
</dbReference>